<organism evidence="14 15">
    <name type="scientific">Legionella fallonii LLAP-10</name>
    <dbReference type="NCBI Taxonomy" id="1212491"/>
    <lineage>
        <taxon>Bacteria</taxon>
        <taxon>Pseudomonadati</taxon>
        <taxon>Pseudomonadota</taxon>
        <taxon>Gammaproteobacteria</taxon>
        <taxon>Legionellales</taxon>
        <taxon>Legionellaceae</taxon>
        <taxon>Legionella</taxon>
    </lineage>
</organism>
<proteinExistence type="predicted"/>
<dbReference type="SUPFAM" id="SSF90123">
    <property type="entry name" value="ABC transporter transmembrane region"/>
    <property type="match status" value="1"/>
</dbReference>
<dbReference type="InterPro" id="IPR017871">
    <property type="entry name" value="ABC_transporter-like_CS"/>
</dbReference>
<dbReference type="PROSITE" id="PS50929">
    <property type="entry name" value="ABC_TM1F"/>
    <property type="match status" value="1"/>
</dbReference>
<dbReference type="InterPro" id="IPR039421">
    <property type="entry name" value="Type_1_exporter"/>
</dbReference>
<dbReference type="SMART" id="SM00382">
    <property type="entry name" value="AAA"/>
    <property type="match status" value="1"/>
</dbReference>
<dbReference type="SUPFAM" id="SSF52540">
    <property type="entry name" value="P-loop containing nucleoside triphosphate hydrolases"/>
    <property type="match status" value="1"/>
</dbReference>
<keyword evidence="7" id="KW-0067">ATP-binding</keyword>
<keyword evidence="6" id="KW-0547">Nucleotide-binding</keyword>
<feature type="transmembrane region" description="Helical" evidence="11">
    <location>
        <begin position="26"/>
        <end position="48"/>
    </location>
</feature>
<dbReference type="GO" id="GO:0006869">
    <property type="term" value="P:lipid transport"/>
    <property type="evidence" value="ECO:0007669"/>
    <property type="project" value="UniProtKB-KW"/>
</dbReference>
<evidence type="ECO:0000256" key="8">
    <source>
        <dbReference type="ARBA" id="ARBA00022989"/>
    </source>
</evidence>
<evidence type="ECO:0000256" key="2">
    <source>
        <dbReference type="ARBA" id="ARBA00022448"/>
    </source>
</evidence>
<evidence type="ECO:0000256" key="10">
    <source>
        <dbReference type="ARBA" id="ARBA00023136"/>
    </source>
</evidence>
<dbReference type="FunFam" id="3.40.50.300:FF:000287">
    <property type="entry name" value="Multidrug ABC transporter ATP-binding protein"/>
    <property type="match status" value="1"/>
</dbReference>
<dbReference type="GO" id="GO:0005524">
    <property type="term" value="F:ATP binding"/>
    <property type="evidence" value="ECO:0007669"/>
    <property type="project" value="UniProtKB-KW"/>
</dbReference>
<protein>
    <submittedName>
        <fullName evidence="14">ABC-type multidrug transport system, ATPase component</fullName>
    </submittedName>
</protein>
<evidence type="ECO:0000313" key="15">
    <source>
        <dbReference type="Proteomes" id="UP000032430"/>
    </source>
</evidence>
<comment type="subcellular location">
    <subcellularLocation>
        <location evidence="1">Cell membrane</location>
        <topology evidence="1">Multi-pass membrane protein</topology>
    </subcellularLocation>
</comment>
<dbReference type="KEGG" id="lfa:LFA_2413"/>
<keyword evidence="2" id="KW-0813">Transport</keyword>
<dbReference type="InterPro" id="IPR011527">
    <property type="entry name" value="ABC1_TM_dom"/>
</dbReference>
<dbReference type="PROSITE" id="PS50893">
    <property type="entry name" value="ABC_TRANSPORTER_2"/>
    <property type="match status" value="1"/>
</dbReference>
<keyword evidence="5 11" id="KW-0812">Transmembrane</keyword>
<dbReference type="PANTHER" id="PTHR43394">
    <property type="entry name" value="ATP-DEPENDENT PERMEASE MDL1, MITOCHONDRIAL"/>
    <property type="match status" value="1"/>
</dbReference>
<dbReference type="InterPro" id="IPR027417">
    <property type="entry name" value="P-loop_NTPase"/>
</dbReference>
<feature type="domain" description="ABC transmembrane type-1" evidence="13">
    <location>
        <begin position="41"/>
        <end position="300"/>
    </location>
</feature>
<keyword evidence="3" id="KW-1003">Cell membrane</keyword>
<feature type="transmembrane region" description="Helical" evidence="11">
    <location>
        <begin position="252"/>
        <end position="275"/>
    </location>
</feature>
<dbReference type="Pfam" id="PF00005">
    <property type="entry name" value="ABC_tran"/>
    <property type="match status" value="1"/>
</dbReference>
<dbReference type="Gene3D" id="1.20.1560.10">
    <property type="entry name" value="ABC transporter type 1, transmembrane domain"/>
    <property type="match status" value="1"/>
</dbReference>
<keyword evidence="8 11" id="KW-1133">Transmembrane helix</keyword>
<keyword evidence="9" id="KW-0445">Lipid transport</keyword>
<feature type="transmembrane region" description="Helical" evidence="11">
    <location>
        <begin position="68"/>
        <end position="88"/>
    </location>
</feature>
<dbReference type="GO" id="GO:0005886">
    <property type="term" value="C:plasma membrane"/>
    <property type="evidence" value="ECO:0007669"/>
    <property type="project" value="UniProtKB-SubCell"/>
</dbReference>
<gene>
    <name evidence="14" type="ORF">LFA_2413</name>
</gene>
<dbReference type="GO" id="GO:0016887">
    <property type="term" value="F:ATP hydrolysis activity"/>
    <property type="evidence" value="ECO:0007669"/>
    <property type="project" value="InterPro"/>
</dbReference>
<dbReference type="PANTHER" id="PTHR43394:SF1">
    <property type="entry name" value="ATP-BINDING CASSETTE SUB-FAMILY B MEMBER 10, MITOCHONDRIAL"/>
    <property type="match status" value="1"/>
</dbReference>
<dbReference type="Proteomes" id="UP000032430">
    <property type="component" value="Chromosome I"/>
</dbReference>
<dbReference type="OrthoDB" id="6336411at2"/>
<feature type="transmembrane region" description="Helical" evidence="11">
    <location>
        <begin position="168"/>
        <end position="187"/>
    </location>
</feature>
<evidence type="ECO:0000313" key="14">
    <source>
        <dbReference type="EMBL" id="CEG57785.1"/>
    </source>
</evidence>
<evidence type="ECO:0000256" key="11">
    <source>
        <dbReference type="SAM" id="Phobius"/>
    </source>
</evidence>
<dbReference type="EMBL" id="LN614827">
    <property type="protein sequence ID" value="CEG57785.1"/>
    <property type="molecule type" value="Genomic_DNA"/>
</dbReference>
<dbReference type="InterPro" id="IPR003439">
    <property type="entry name" value="ABC_transporter-like_ATP-bd"/>
</dbReference>
<keyword evidence="15" id="KW-1185">Reference proteome</keyword>
<evidence type="ECO:0000256" key="4">
    <source>
        <dbReference type="ARBA" id="ARBA00022519"/>
    </source>
</evidence>
<accession>A0A098G8I8</accession>
<dbReference type="InterPro" id="IPR003593">
    <property type="entry name" value="AAA+_ATPase"/>
</dbReference>
<sequence length="587" mass="65573">MTKMQIDKPPKFSSFFFEIASPYRKWFFAMLLVGIYSSIHNVLNPYVLKLLLDAAAHTDNKNFLDVCLKPALLLIILGFIITFIWRFYNYIVLQSIPKLKADIIEVTTSYLRGQSYVFFQDNLSGSISTKISDLTSNIQNIVNAWFNILRQGLTIILSIFMVGLVSPYFSLIFFVISIAFIVTAYYCSNSIKPYARAYAEARAKNVGNIVDCFSNALNMLLFARENYEAQYLEKTTVSTVEKDKSMQFKNMLNASVLGGFAWILQGSSILLLLFLGNKGAISVGDFAFIFILAITVIDQIWVLTESLLVVGEQAGLCQQAIDTIFTKHYQRANPSAPRLNISNAEIIIENVNFGYKSDDIVIKDLNIHISGGSKVGLVGYSGAGKSTLVQLIMRLYDVHKGKIFIDQQDISTINKQSLRENIAFIPQHPGLFHRTVYENILYGRVDASYEEVMNAAKKAHAHEFILNLPQGYDTPVGERGIKLSGGQCQRIAIARAVLKDAPILILDEATSSLDSLTEKLIQESLQIAMSNRTVIVIAHRLSTILAMDNILVMDKGKIIEIGSHKQLIDAGGFYKALWDAQSGHSFI</sequence>
<reference evidence="15" key="1">
    <citation type="submission" date="2014-09" db="EMBL/GenBank/DDBJ databases">
        <authorList>
            <person name="Gomez-Valero L."/>
        </authorList>
    </citation>
    <scope>NUCLEOTIDE SEQUENCE [LARGE SCALE GENOMIC DNA]</scope>
    <source>
        <strain evidence="15">ATCC700992</strain>
    </source>
</reference>
<evidence type="ECO:0000256" key="7">
    <source>
        <dbReference type="ARBA" id="ARBA00022840"/>
    </source>
</evidence>
<dbReference type="Pfam" id="PF00664">
    <property type="entry name" value="ABC_membrane"/>
    <property type="match status" value="1"/>
</dbReference>
<evidence type="ECO:0000256" key="9">
    <source>
        <dbReference type="ARBA" id="ARBA00023055"/>
    </source>
</evidence>
<dbReference type="RefSeq" id="WP_084602166.1">
    <property type="nucleotide sequence ID" value="NZ_LN614827.1"/>
</dbReference>
<keyword evidence="4" id="KW-0997">Cell inner membrane</keyword>
<feature type="transmembrane region" description="Helical" evidence="11">
    <location>
        <begin position="144"/>
        <end position="162"/>
    </location>
</feature>
<evidence type="ECO:0000259" key="12">
    <source>
        <dbReference type="PROSITE" id="PS50893"/>
    </source>
</evidence>
<evidence type="ECO:0000259" key="13">
    <source>
        <dbReference type="PROSITE" id="PS50929"/>
    </source>
</evidence>
<evidence type="ECO:0000256" key="6">
    <source>
        <dbReference type="ARBA" id="ARBA00022741"/>
    </source>
</evidence>
<dbReference type="Gene3D" id="3.40.50.300">
    <property type="entry name" value="P-loop containing nucleotide triphosphate hydrolases"/>
    <property type="match status" value="1"/>
</dbReference>
<dbReference type="InterPro" id="IPR036640">
    <property type="entry name" value="ABC1_TM_sf"/>
</dbReference>
<dbReference type="GO" id="GO:0015421">
    <property type="term" value="F:ABC-type oligopeptide transporter activity"/>
    <property type="evidence" value="ECO:0007669"/>
    <property type="project" value="TreeGrafter"/>
</dbReference>
<feature type="domain" description="ABC transporter" evidence="12">
    <location>
        <begin position="346"/>
        <end position="580"/>
    </location>
</feature>
<evidence type="ECO:0000256" key="3">
    <source>
        <dbReference type="ARBA" id="ARBA00022475"/>
    </source>
</evidence>
<dbReference type="STRING" id="1212491.LFA_2413"/>
<feature type="transmembrane region" description="Helical" evidence="11">
    <location>
        <begin position="281"/>
        <end position="303"/>
    </location>
</feature>
<dbReference type="PROSITE" id="PS00211">
    <property type="entry name" value="ABC_TRANSPORTER_1"/>
    <property type="match status" value="1"/>
</dbReference>
<dbReference type="HOGENOM" id="CLU_000604_84_3_6"/>
<name>A0A098G8I8_9GAMM</name>
<keyword evidence="10 11" id="KW-0472">Membrane</keyword>
<evidence type="ECO:0000256" key="5">
    <source>
        <dbReference type="ARBA" id="ARBA00022692"/>
    </source>
</evidence>
<evidence type="ECO:0000256" key="1">
    <source>
        <dbReference type="ARBA" id="ARBA00004651"/>
    </source>
</evidence>
<dbReference type="AlphaFoldDB" id="A0A098G8I8"/>